<dbReference type="EMBL" id="CP107246">
    <property type="protein sequence ID" value="WIM05841.1"/>
    <property type="molecule type" value="Genomic_DNA"/>
</dbReference>
<proteinExistence type="predicted"/>
<name>A0AA49FL05_9PROT</name>
<reference evidence="2" key="1">
    <citation type="journal article" date="2023" name="Nat. Microbiol.">
        <title>Enrichment and characterization of a nitric oxide-reducing microbial community in a continuous bioreactor.</title>
        <authorList>
            <person name="Garrido-Amador P."/>
            <person name="Stortenbeker N."/>
            <person name="Wessels H.J.C.T."/>
            <person name="Speth D.R."/>
            <person name="Garcia-Heredia I."/>
            <person name="Kartal B."/>
        </authorList>
    </citation>
    <scope>NUCLEOTIDE SEQUENCE</scope>
    <source>
        <strain evidence="2">MAG1</strain>
    </source>
</reference>
<protein>
    <submittedName>
        <fullName evidence="2">Uncharacterized protein</fullName>
    </submittedName>
</protein>
<evidence type="ECO:0000256" key="1">
    <source>
        <dbReference type="SAM" id="MobiDB-lite"/>
    </source>
</evidence>
<accession>A0AA49FL05</accession>
<evidence type="ECO:0000313" key="2">
    <source>
        <dbReference type="EMBL" id="WIM05841.1"/>
    </source>
</evidence>
<dbReference type="Proteomes" id="UP001234916">
    <property type="component" value="Chromosome"/>
</dbReference>
<dbReference type="AlphaFoldDB" id="A0AA49FL05"/>
<gene>
    <name evidence="2" type="ORF">OHM77_00705</name>
</gene>
<organism evidence="2">
    <name type="scientific">Candidatus Nitricoxidivorans perseverans</name>
    <dbReference type="NCBI Taxonomy" id="2975601"/>
    <lineage>
        <taxon>Bacteria</taxon>
        <taxon>Pseudomonadati</taxon>
        <taxon>Pseudomonadota</taxon>
        <taxon>Betaproteobacteria</taxon>
        <taxon>Nitrosomonadales</taxon>
        <taxon>Sterolibacteriaceae</taxon>
        <taxon>Candidatus Nitricoxidivorans</taxon>
    </lineage>
</organism>
<feature type="region of interest" description="Disordered" evidence="1">
    <location>
        <begin position="80"/>
        <end position="118"/>
    </location>
</feature>
<dbReference type="KEGG" id="npv:OHM77_00705"/>
<sequence length="118" mass="12939">MEKVLLVMALLGSVYLALRGLVKVGRLLMALLMPKAIPVLPSAVRKLDTTGMAVPNDEVEDWSKYEVPAFIRRGIPMPVLEPANAKPTKPRKRRSKAKSDGKPVTDVTPESPSFEFVA</sequence>